<feature type="chain" id="PRO_5046381577" description="FAD/NAD(P)-binding domain-containing protein" evidence="5">
    <location>
        <begin position="23"/>
        <end position="592"/>
    </location>
</feature>
<sequence length="592" mass="66667">MRSQVATHFLLCAALWNNLASATSEQHIFRTHSEPSPGPTSHYEFKWPIRKVAVIGAGVGGLVSYREFLRAGYDVKLYERDERPGGVWHYSQEVPLNAPVPNAAPASADYKPCLPPKGATLPYEEVYIDQDPQELSEQRRAHRAPKPIWASLKSNAPAPDQQIRDWKWPDDTPWELPQQMIQRYVRSFASLHGINTNDNNPGVFYNTRVELVEKRYTNGSEAGWTLTFKEFEKTGERSSRARWWKEDFDAVVIATGRYNSPSVPAIPGLSEWVSKYPDGISHSRQYRRPEIHQNKSVLIVGAAASGAEIGVELNPVVSKLYVSTRPDNVTAPHYPLSFYVPRLPKNTSMIGEIKRFHPVEVGAAMKEGKIELVNGTVISGIDHVIFGTGFRYTYPFLPQYLDPTLGPNDTAKDGKPEPLVTDGSHVRSLHLDTFYIEEPTVGFININAGMQSFVYGEFLAVALAQVWSDRAKLPTTEEMWKLYRKRVEDKGGYSKHFQFLGSQVAHDMMRYFVGWLNEAAVKHGGRQIDGPSVANNEILAIWALARFGTSDFNDVAPIGGFSPLANPSWDDPAPSREWIRENALNSMWQDHW</sequence>
<evidence type="ECO:0000256" key="3">
    <source>
        <dbReference type="ARBA" id="ARBA00022827"/>
    </source>
</evidence>
<dbReference type="Gene3D" id="3.50.50.60">
    <property type="entry name" value="FAD/NAD(P)-binding domain"/>
    <property type="match status" value="2"/>
</dbReference>
<evidence type="ECO:0000313" key="6">
    <source>
        <dbReference type="EMBL" id="KAL0069327.1"/>
    </source>
</evidence>
<evidence type="ECO:0000256" key="2">
    <source>
        <dbReference type="ARBA" id="ARBA00022630"/>
    </source>
</evidence>
<protein>
    <recommendedName>
        <fullName evidence="8">FAD/NAD(P)-binding domain-containing protein</fullName>
    </recommendedName>
</protein>
<proteinExistence type="inferred from homology"/>
<dbReference type="EMBL" id="JBBXMP010000013">
    <property type="protein sequence ID" value="KAL0069327.1"/>
    <property type="molecule type" value="Genomic_DNA"/>
</dbReference>
<dbReference type="PRINTS" id="PR00419">
    <property type="entry name" value="ADXRDTASE"/>
</dbReference>
<gene>
    <name evidence="6" type="ORF">AAF712_003692</name>
</gene>
<keyword evidence="2" id="KW-0285">Flavoprotein</keyword>
<feature type="signal peptide" evidence="5">
    <location>
        <begin position="1"/>
        <end position="22"/>
    </location>
</feature>
<comment type="caution">
    <text evidence="6">The sequence shown here is derived from an EMBL/GenBank/DDBJ whole genome shotgun (WGS) entry which is preliminary data.</text>
</comment>
<dbReference type="Pfam" id="PF13450">
    <property type="entry name" value="NAD_binding_8"/>
    <property type="match status" value="1"/>
</dbReference>
<accession>A0ABR3A9W5</accession>
<dbReference type="Pfam" id="PF00743">
    <property type="entry name" value="FMO-like"/>
    <property type="match status" value="1"/>
</dbReference>
<reference evidence="6 7" key="1">
    <citation type="submission" date="2024-05" db="EMBL/GenBank/DDBJ databases">
        <title>A draft genome resource for the thread blight pathogen Marasmius tenuissimus strain MS-2.</title>
        <authorList>
            <person name="Yulfo-Soto G.E."/>
            <person name="Baruah I.K."/>
            <person name="Amoako-Attah I."/>
            <person name="Bukari Y."/>
            <person name="Meinhardt L.W."/>
            <person name="Bailey B.A."/>
            <person name="Cohen S.P."/>
        </authorList>
    </citation>
    <scope>NUCLEOTIDE SEQUENCE [LARGE SCALE GENOMIC DNA]</scope>
    <source>
        <strain evidence="6 7">MS-2</strain>
    </source>
</reference>
<evidence type="ECO:0008006" key="8">
    <source>
        <dbReference type="Google" id="ProtNLM"/>
    </source>
</evidence>
<dbReference type="SUPFAM" id="SSF51905">
    <property type="entry name" value="FAD/NAD(P)-binding domain"/>
    <property type="match status" value="1"/>
</dbReference>
<dbReference type="InterPro" id="IPR050346">
    <property type="entry name" value="FMO-like"/>
</dbReference>
<dbReference type="InterPro" id="IPR020946">
    <property type="entry name" value="Flavin_mOase-like"/>
</dbReference>
<keyword evidence="7" id="KW-1185">Reference proteome</keyword>
<keyword evidence="3" id="KW-0274">FAD</keyword>
<dbReference type="PANTHER" id="PTHR23023">
    <property type="entry name" value="DIMETHYLANILINE MONOOXYGENASE"/>
    <property type="match status" value="1"/>
</dbReference>
<dbReference type="InterPro" id="IPR036188">
    <property type="entry name" value="FAD/NAD-bd_sf"/>
</dbReference>
<evidence type="ECO:0000256" key="1">
    <source>
        <dbReference type="ARBA" id="ARBA00009183"/>
    </source>
</evidence>
<keyword evidence="5" id="KW-0732">Signal</keyword>
<dbReference type="Proteomes" id="UP001437256">
    <property type="component" value="Unassembled WGS sequence"/>
</dbReference>
<evidence type="ECO:0000256" key="5">
    <source>
        <dbReference type="SAM" id="SignalP"/>
    </source>
</evidence>
<name>A0ABR3A9W5_9AGAR</name>
<keyword evidence="4" id="KW-0560">Oxidoreductase</keyword>
<evidence type="ECO:0000256" key="4">
    <source>
        <dbReference type="ARBA" id="ARBA00023002"/>
    </source>
</evidence>
<comment type="similarity">
    <text evidence="1">Belongs to the FMO family.</text>
</comment>
<organism evidence="6 7">
    <name type="scientific">Marasmius tenuissimus</name>
    <dbReference type="NCBI Taxonomy" id="585030"/>
    <lineage>
        <taxon>Eukaryota</taxon>
        <taxon>Fungi</taxon>
        <taxon>Dikarya</taxon>
        <taxon>Basidiomycota</taxon>
        <taxon>Agaricomycotina</taxon>
        <taxon>Agaricomycetes</taxon>
        <taxon>Agaricomycetidae</taxon>
        <taxon>Agaricales</taxon>
        <taxon>Marasmiineae</taxon>
        <taxon>Marasmiaceae</taxon>
        <taxon>Marasmius</taxon>
    </lineage>
</organism>
<evidence type="ECO:0000313" key="7">
    <source>
        <dbReference type="Proteomes" id="UP001437256"/>
    </source>
</evidence>